<sequence>MTQNPLRDCGSSPNCVSSTASDPARRIDPLPVTVPAAHLTAELEKILRAMPRTTIVERRPDYLRAEVRSLLGFVDDVEFFVDPSRNLLHMRSASRTGYWDLGVNRRRLETIRAQLRRRLE</sequence>
<feature type="region of interest" description="Disordered" evidence="1">
    <location>
        <begin position="1"/>
        <end position="28"/>
    </location>
</feature>
<evidence type="ECO:0000256" key="1">
    <source>
        <dbReference type="SAM" id="MobiDB-lite"/>
    </source>
</evidence>
<feature type="compositionally biased region" description="Polar residues" evidence="1">
    <location>
        <begin position="1"/>
        <end position="21"/>
    </location>
</feature>
<dbReference type="PANTHER" id="PTHR34801">
    <property type="entry name" value="EXPRESSED PROTEIN"/>
    <property type="match status" value="1"/>
</dbReference>
<dbReference type="PANTHER" id="PTHR34801:SF6">
    <property type="entry name" value="SLL1620 PROTEIN"/>
    <property type="match status" value="1"/>
</dbReference>
<reference evidence="2" key="1">
    <citation type="journal article" date="2020" name="mSystems">
        <title>Genome- and Community-Level Interaction Insights into Carbon Utilization and Element Cycling Functions of Hydrothermarchaeota in Hydrothermal Sediment.</title>
        <authorList>
            <person name="Zhou Z."/>
            <person name="Liu Y."/>
            <person name="Xu W."/>
            <person name="Pan J."/>
            <person name="Luo Z.H."/>
            <person name="Li M."/>
        </authorList>
    </citation>
    <scope>NUCLEOTIDE SEQUENCE [LARGE SCALE GENOMIC DNA]</scope>
    <source>
        <strain evidence="2">SpSt-456</strain>
    </source>
</reference>
<dbReference type="AlphaFoldDB" id="A0A832A2E1"/>
<dbReference type="EMBL" id="DSTK01000023">
    <property type="protein sequence ID" value="HFK97278.1"/>
    <property type="molecule type" value="Genomic_DNA"/>
</dbReference>
<dbReference type="Pfam" id="PF07386">
    <property type="entry name" value="DUF1499"/>
    <property type="match status" value="1"/>
</dbReference>
<dbReference type="InterPro" id="IPR010865">
    <property type="entry name" value="DUF1499"/>
</dbReference>
<evidence type="ECO:0000313" key="2">
    <source>
        <dbReference type="EMBL" id="HFK97278.1"/>
    </source>
</evidence>
<organism evidence="2">
    <name type="scientific">Desulfacinum infernum</name>
    <dbReference type="NCBI Taxonomy" id="35837"/>
    <lineage>
        <taxon>Bacteria</taxon>
        <taxon>Pseudomonadati</taxon>
        <taxon>Thermodesulfobacteriota</taxon>
        <taxon>Syntrophobacteria</taxon>
        <taxon>Syntrophobacterales</taxon>
        <taxon>Syntrophobacteraceae</taxon>
        <taxon>Desulfacinum</taxon>
    </lineage>
</organism>
<dbReference type="PIRSF" id="PIRSF026426">
    <property type="entry name" value="DUF1499"/>
    <property type="match status" value="1"/>
</dbReference>
<protein>
    <submittedName>
        <fullName evidence="2">DUF1499 domain-containing protein</fullName>
    </submittedName>
</protein>
<name>A0A832A2E1_9BACT</name>
<comment type="caution">
    <text evidence="2">The sequence shown here is derived from an EMBL/GenBank/DDBJ whole genome shotgun (WGS) entry which is preliminary data.</text>
</comment>
<gene>
    <name evidence="2" type="ORF">ENS06_08135</name>
</gene>
<accession>A0A832A2E1</accession>
<proteinExistence type="predicted"/>